<gene>
    <name evidence="1" type="ORF">F5148DRAFT_1379196</name>
</gene>
<keyword evidence="2" id="KW-1185">Reference proteome</keyword>
<dbReference type="Proteomes" id="UP001207468">
    <property type="component" value="Unassembled WGS sequence"/>
</dbReference>
<dbReference type="EMBL" id="JAGFNK010000465">
    <property type="protein sequence ID" value="KAI9449912.1"/>
    <property type="molecule type" value="Genomic_DNA"/>
</dbReference>
<protein>
    <submittedName>
        <fullName evidence="1">Uncharacterized protein</fullName>
    </submittedName>
</protein>
<reference evidence="1" key="1">
    <citation type="submission" date="2021-03" db="EMBL/GenBank/DDBJ databases">
        <title>Evolutionary priming and transition to the ectomycorrhizal habit in an iconic lineage of mushroom-forming fungi: is preadaptation a requirement?</title>
        <authorList>
            <consortium name="DOE Joint Genome Institute"/>
            <person name="Looney B.P."/>
            <person name="Miyauchi S."/>
            <person name="Morin E."/>
            <person name="Drula E."/>
            <person name="Courty P.E."/>
            <person name="Chicoki N."/>
            <person name="Fauchery L."/>
            <person name="Kohler A."/>
            <person name="Kuo A."/>
            <person name="LaButti K."/>
            <person name="Pangilinan J."/>
            <person name="Lipzen A."/>
            <person name="Riley R."/>
            <person name="Andreopoulos W."/>
            <person name="He G."/>
            <person name="Johnson J."/>
            <person name="Barry K.W."/>
            <person name="Grigoriev I.V."/>
            <person name="Nagy L."/>
            <person name="Hibbett D."/>
            <person name="Henrissat B."/>
            <person name="Matheny P.B."/>
            <person name="Labbe J."/>
            <person name="Martin A.F."/>
        </authorList>
    </citation>
    <scope>NUCLEOTIDE SEQUENCE</scope>
    <source>
        <strain evidence="1">BPL698</strain>
    </source>
</reference>
<sequence>MGLGKIFGAPSPAEAALSQSESAAQAARVPISGSTSRRPSTLLVTPSPTTSPTVEASTTQTSLLSPDNGAADIVNVAVNVDGTSVFDLCAEGDKLIEEGTAAVYNKSVKGGLALPTSISVNNCVAHFSPLSSDPLSSQKLAKGEMVKLHLGAYINDFAAIAAETIVVGVTPESSMTGRRVDAL</sequence>
<name>A0ACC0TVN4_9AGAM</name>
<accession>A0ACC0TVN4</accession>
<proteinExistence type="predicted"/>
<evidence type="ECO:0000313" key="1">
    <source>
        <dbReference type="EMBL" id="KAI9449912.1"/>
    </source>
</evidence>
<comment type="caution">
    <text evidence="1">The sequence shown here is derived from an EMBL/GenBank/DDBJ whole genome shotgun (WGS) entry which is preliminary data.</text>
</comment>
<evidence type="ECO:0000313" key="2">
    <source>
        <dbReference type="Proteomes" id="UP001207468"/>
    </source>
</evidence>
<organism evidence="1 2">
    <name type="scientific">Russula earlei</name>
    <dbReference type="NCBI Taxonomy" id="71964"/>
    <lineage>
        <taxon>Eukaryota</taxon>
        <taxon>Fungi</taxon>
        <taxon>Dikarya</taxon>
        <taxon>Basidiomycota</taxon>
        <taxon>Agaricomycotina</taxon>
        <taxon>Agaricomycetes</taxon>
        <taxon>Russulales</taxon>
        <taxon>Russulaceae</taxon>
        <taxon>Russula</taxon>
    </lineage>
</organism>